<evidence type="ECO:0000313" key="10">
    <source>
        <dbReference type="EMBL" id="SPD73288.1"/>
    </source>
</evidence>
<comment type="function">
    <text evidence="8">Toxic component of a toxin-antitoxin (TA) system. An RNase.</text>
</comment>
<comment type="similarity">
    <text evidence="7 8">Belongs to the PINc/VapC protein family.</text>
</comment>
<comment type="cofactor">
    <cofactor evidence="1 8">
        <name>Mg(2+)</name>
        <dbReference type="ChEBI" id="CHEBI:18420"/>
    </cofactor>
</comment>
<feature type="domain" description="PIN" evidence="9">
    <location>
        <begin position="17"/>
        <end position="134"/>
    </location>
</feature>
<keyword evidence="2 8" id="KW-1277">Toxin-antitoxin system</keyword>
<dbReference type="GO" id="GO:0004540">
    <property type="term" value="F:RNA nuclease activity"/>
    <property type="evidence" value="ECO:0007669"/>
    <property type="project" value="InterPro"/>
</dbReference>
<dbReference type="InterPro" id="IPR050556">
    <property type="entry name" value="Type_II_TA_system_RNase"/>
</dbReference>
<dbReference type="InterPro" id="IPR002716">
    <property type="entry name" value="PIN_dom"/>
</dbReference>
<keyword evidence="3 8" id="KW-0540">Nuclease</keyword>
<keyword evidence="4 8" id="KW-0479">Metal-binding</keyword>
<dbReference type="GO" id="GO:0000287">
    <property type="term" value="F:magnesium ion binding"/>
    <property type="evidence" value="ECO:0007669"/>
    <property type="project" value="UniProtKB-UniRule"/>
</dbReference>
<feature type="binding site" evidence="8">
    <location>
        <position position="108"/>
    </location>
    <ligand>
        <name>Mg(2+)</name>
        <dbReference type="ChEBI" id="CHEBI:18420"/>
    </ligand>
</feature>
<keyword evidence="8" id="KW-0800">Toxin</keyword>
<evidence type="ECO:0000256" key="5">
    <source>
        <dbReference type="ARBA" id="ARBA00022801"/>
    </source>
</evidence>
<evidence type="ECO:0000256" key="2">
    <source>
        <dbReference type="ARBA" id="ARBA00022649"/>
    </source>
</evidence>
<dbReference type="Pfam" id="PF01850">
    <property type="entry name" value="PIN"/>
    <property type="match status" value="1"/>
</dbReference>
<reference evidence="10" key="1">
    <citation type="submission" date="2018-01" db="EMBL/GenBank/DDBJ databases">
        <authorList>
            <person name="Regsiter A."/>
            <person name="William W."/>
        </authorList>
    </citation>
    <scope>NUCLEOTIDE SEQUENCE</scope>
    <source>
        <strain evidence="10">TRIP AH-1</strain>
    </source>
</reference>
<evidence type="ECO:0000259" key="9">
    <source>
        <dbReference type="Pfam" id="PF01850"/>
    </source>
</evidence>
<keyword evidence="6 8" id="KW-0460">Magnesium</keyword>
<protein>
    <recommendedName>
        <fullName evidence="8">Ribonuclease VapC</fullName>
        <shortName evidence="8">RNase VapC</shortName>
        <ecNumber evidence="8">3.1.-.-</ecNumber>
    </recommendedName>
    <alternativeName>
        <fullName evidence="8">Toxin VapC</fullName>
    </alternativeName>
</protein>
<dbReference type="InterPro" id="IPR029060">
    <property type="entry name" value="PIN-like_dom_sf"/>
</dbReference>
<dbReference type="HAMAP" id="MF_00265">
    <property type="entry name" value="VapC_Nob1"/>
    <property type="match status" value="1"/>
</dbReference>
<dbReference type="GO" id="GO:0016787">
    <property type="term" value="F:hydrolase activity"/>
    <property type="evidence" value="ECO:0007669"/>
    <property type="project" value="UniProtKB-KW"/>
</dbReference>
<name>A0A445MV01_9BACT</name>
<dbReference type="PANTHER" id="PTHR33653">
    <property type="entry name" value="RIBONUCLEASE VAPC2"/>
    <property type="match status" value="1"/>
</dbReference>
<evidence type="ECO:0000256" key="7">
    <source>
        <dbReference type="ARBA" id="ARBA00038093"/>
    </source>
</evidence>
<dbReference type="SUPFAM" id="SSF88723">
    <property type="entry name" value="PIN domain-like"/>
    <property type="match status" value="1"/>
</dbReference>
<dbReference type="EC" id="3.1.-.-" evidence="8"/>
<sequence>MAGWYRGLKMISGSESVLLDTSVWVDALRGKTPQVVSLTKNLLDEDRALTCWPVIYEIKRGLRSSERDKILPLFDALIRLPVGENIWDLAGDLDASLRNKGVTVPPMDILIAEICIYHDVHLFTLDEHFKSINKLKLFAL</sequence>
<dbReference type="EMBL" id="OJIN01000088">
    <property type="protein sequence ID" value="SPD73288.1"/>
    <property type="molecule type" value="Genomic_DNA"/>
</dbReference>
<evidence type="ECO:0000256" key="8">
    <source>
        <dbReference type="HAMAP-Rule" id="MF_00265"/>
    </source>
</evidence>
<evidence type="ECO:0000256" key="4">
    <source>
        <dbReference type="ARBA" id="ARBA00022723"/>
    </source>
</evidence>
<gene>
    <name evidence="8" type="primary">vapC</name>
    <name evidence="10" type="ORF">PITCH_A1780007</name>
</gene>
<proteinExistence type="inferred from homology"/>
<evidence type="ECO:0000256" key="6">
    <source>
        <dbReference type="ARBA" id="ARBA00022842"/>
    </source>
</evidence>
<keyword evidence="5 8" id="KW-0378">Hydrolase</keyword>
<feature type="binding site" evidence="8">
    <location>
        <position position="20"/>
    </location>
    <ligand>
        <name>Mg(2+)</name>
        <dbReference type="ChEBI" id="CHEBI:18420"/>
    </ligand>
</feature>
<evidence type="ECO:0000256" key="3">
    <source>
        <dbReference type="ARBA" id="ARBA00022722"/>
    </source>
</evidence>
<dbReference type="GO" id="GO:0090729">
    <property type="term" value="F:toxin activity"/>
    <property type="evidence" value="ECO:0007669"/>
    <property type="project" value="UniProtKB-KW"/>
</dbReference>
<dbReference type="AlphaFoldDB" id="A0A445MV01"/>
<organism evidence="10">
    <name type="scientific">uncultured Desulfobacterium sp</name>
    <dbReference type="NCBI Taxonomy" id="201089"/>
    <lineage>
        <taxon>Bacteria</taxon>
        <taxon>Pseudomonadati</taxon>
        <taxon>Thermodesulfobacteriota</taxon>
        <taxon>Desulfobacteria</taxon>
        <taxon>Desulfobacterales</taxon>
        <taxon>Desulfobacteriaceae</taxon>
        <taxon>Desulfobacterium</taxon>
        <taxon>environmental samples</taxon>
    </lineage>
</organism>
<dbReference type="InterPro" id="IPR022907">
    <property type="entry name" value="VapC_family"/>
</dbReference>
<dbReference type="Gene3D" id="3.40.50.1010">
    <property type="entry name" value="5'-nuclease"/>
    <property type="match status" value="1"/>
</dbReference>
<accession>A0A445MV01</accession>
<evidence type="ECO:0000256" key="1">
    <source>
        <dbReference type="ARBA" id="ARBA00001946"/>
    </source>
</evidence>
<dbReference type="PANTHER" id="PTHR33653:SF1">
    <property type="entry name" value="RIBONUCLEASE VAPC2"/>
    <property type="match status" value="1"/>
</dbReference>